<keyword evidence="2" id="KW-1185">Reference proteome</keyword>
<gene>
    <name evidence="1" type="ORF">ES319_D07G158900v1</name>
</gene>
<dbReference type="AlphaFoldDB" id="A0A5J5QS40"/>
<evidence type="ECO:0000313" key="2">
    <source>
        <dbReference type="Proteomes" id="UP000327439"/>
    </source>
</evidence>
<reference evidence="1" key="1">
    <citation type="submission" date="2019-06" db="EMBL/GenBank/DDBJ databases">
        <title>WGS assembly of Gossypium barbadense.</title>
        <authorList>
            <person name="Chen Z.J."/>
            <person name="Sreedasyam A."/>
            <person name="Ando A."/>
            <person name="Song Q."/>
            <person name="De L."/>
            <person name="Hulse-Kemp A."/>
            <person name="Ding M."/>
            <person name="Ye W."/>
            <person name="Kirkbride R."/>
            <person name="Jenkins J."/>
            <person name="Plott C."/>
            <person name="Lovell J."/>
            <person name="Lin Y.-M."/>
            <person name="Vaughn R."/>
            <person name="Liu B."/>
            <person name="Li W."/>
            <person name="Simpson S."/>
            <person name="Scheffler B."/>
            <person name="Saski C."/>
            <person name="Grover C."/>
            <person name="Hu G."/>
            <person name="Conover J."/>
            <person name="Carlson J."/>
            <person name="Shu S."/>
            <person name="Boston L."/>
            <person name="Williams M."/>
            <person name="Peterson D."/>
            <person name="Mcgee K."/>
            <person name="Jones D."/>
            <person name="Wendel J."/>
            <person name="Stelly D."/>
            <person name="Grimwood J."/>
            <person name="Schmutz J."/>
        </authorList>
    </citation>
    <scope>NUCLEOTIDE SEQUENCE [LARGE SCALE GENOMIC DNA]</scope>
    <source>
        <strain evidence="1">1400233.01</strain>
    </source>
</reference>
<accession>A0A5J5QS40</accession>
<dbReference type="EMBL" id="CM018221">
    <property type="protein sequence ID" value="KAB2021717.1"/>
    <property type="molecule type" value="Genomic_DNA"/>
</dbReference>
<dbReference type="EMBL" id="CM018221">
    <property type="protein sequence ID" value="KAB2021718.1"/>
    <property type="molecule type" value="Genomic_DNA"/>
</dbReference>
<sequence length="70" mass="8261">MCRFLAAIFTANKSSFQPLKFFFLAFQRSLPVPPQICLFYRLKWYCHPLRTPLFWDCHFSSVVASTIVLI</sequence>
<evidence type="ECO:0000313" key="1">
    <source>
        <dbReference type="EMBL" id="KAB2021718.1"/>
    </source>
</evidence>
<dbReference type="Proteomes" id="UP000327439">
    <property type="component" value="Chromosome D07"/>
</dbReference>
<reference evidence="2" key="2">
    <citation type="journal article" date="2020" name="Nat. Genet.">
        <title>Genomic diversifications of five Gossypium allopolyploid species and their impact on cotton improvement.</title>
        <authorList>
            <person name="Chen Z.J."/>
            <person name="Sreedasyam A."/>
            <person name="Ando A."/>
            <person name="Song Q."/>
            <person name="De Santiago L.M."/>
            <person name="Hulse-Kemp A.M."/>
            <person name="Ding M."/>
            <person name="Ye W."/>
            <person name="Kirkbride R.C."/>
            <person name="Jenkins J."/>
            <person name="Plott C."/>
            <person name="Lovell J."/>
            <person name="Lin Y.M."/>
            <person name="Vaughn R."/>
            <person name="Liu B."/>
            <person name="Simpson S."/>
            <person name="Scheffler B.E."/>
            <person name="Wen L."/>
            <person name="Saski C.A."/>
            <person name="Grover C.E."/>
            <person name="Hu G."/>
            <person name="Conover J.L."/>
            <person name="Carlson J.W."/>
            <person name="Shu S."/>
            <person name="Boston L.B."/>
            <person name="Williams M."/>
            <person name="Peterson D.G."/>
            <person name="McGee K."/>
            <person name="Jones D.C."/>
            <person name="Wendel J.F."/>
            <person name="Stelly D.M."/>
            <person name="Grimwood J."/>
            <person name="Schmutz J."/>
        </authorList>
    </citation>
    <scope>NUCLEOTIDE SEQUENCE [LARGE SCALE GENOMIC DNA]</scope>
    <source>
        <strain evidence="2">cv. 3-79</strain>
    </source>
</reference>
<protein>
    <submittedName>
        <fullName evidence="1">Uncharacterized protein</fullName>
    </submittedName>
</protein>
<name>A0A5J5QS40_GOSBA</name>
<proteinExistence type="predicted"/>
<organism evidence="1">
    <name type="scientific">Gossypium barbadense</name>
    <name type="common">Sea Island cotton</name>
    <name type="synonym">Hibiscus barbadensis</name>
    <dbReference type="NCBI Taxonomy" id="3634"/>
    <lineage>
        <taxon>Eukaryota</taxon>
        <taxon>Viridiplantae</taxon>
        <taxon>Streptophyta</taxon>
        <taxon>Embryophyta</taxon>
        <taxon>Tracheophyta</taxon>
        <taxon>Spermatophyta</taxon>
        <taxon>Magnoliopsida</taxon>
        <taxon>eudicotyledons</taxon>
        <taxon>Gunneridae</taxon>
        <taxon>Pentapetalae</taxon>
        <taxon>rosids</taxon>
        <taxon>malvids</taxon>
        <taxon>Malvales</taxon>
        <taxon>Malvaceae</taxon>
        <taxon>Malvoideae</taxon>
        <taxon>Gossypium</taxon>
    </lineage>
</organism>
<dbReference type="EMBL" id="CM018221">
    <property type="protein sequence ID" value="KAB2021716.1"/>
    <property type="molecule type" value="Genomic_DNA"/>
</dbReference>